<protein>
    <submittedName>
        <fullName evidence="5">CO/xanthine dehydrogenase Mo-binding subunit</fullName>
    </submittedName>
</protein>
<evidence type="ECO:0000313" key="5">
    <source>
        <dbReference type="EMBL" id="MBB5159589.1"/>
    </source>
</evidence>
<name>A0A840QJZ2_9PSEU</name>
<evidence type="ECO:0000259" key="4">
    <source>
        <dbReference type="Pfam" id="PF20256"/>
    </source>
</evidence>
<proteinExistence type="predicted"/>
<accession>A0A840QJZ2</accession>
<dbReference type="InterPro" id="IPR037165">
    <property type="entry name" value="AldOxase/xan_DH_Mopterin-bd_sf"/>
</dbReference>
<evidence type="ECO:0000313" key="6">
    <source>
        <dbReference type="Proteomes" id="UP000584374"/>
    </source>
</evidence>
<dbReference type="Proteomes" id="UP000584374">
    <property type="component" value="Unassembled WGS sequence"/>
</dbReference>
<feature type="compositionally biased region" description="Basic and acidic residues" evidence="2">
    <location>
        <begin position="422"/>
        <end position="436"/>
    </location>
</feature>
<dbReference type="Pfam" id="PF02738">
    <property type="entry name" value="MoCoBD_1"/>
    <property type="match status" value="1"/>
</dbReference>
<evidence type="ECO:0000256" key="1">
    <source>
        <dbReference type="ARBA" id="ARBA00022505"/>
    </source>
</evidence>
<sequence length="489" mass="52482">MSTADSVVSATFHTPGMHHLPIEPYTTTALWRDGVLRVHVPSQWVTGARAGLAETLGLRPEAVEVLSPYVGGAFGCKAPLLWHTVFTALAARALGRPVRLMVTRGQMFTVGPFRPQSKQCVRLGARADGRLIAYEHVEYLQTSRTDDNRLAGTAITSALYGMENVRLRAHLVSTDVNTPGSMRGPHEYGPLFAVESAIDELAAKCGLDPVEFRLRNDTARHPISGLPFSSRSLAQCLERGAAIFGWDSRDPRVGSMRDEHGRLVGWGCASSIYPVLRTPSRTSVRLEPNGRVRALVSGHELGTGAYTVLAQILADALGCPLDQVEVELGDSRLPPGPMTVGSSNTGSVGSAVARTARKARAHLLNAVASRRGLPGGRWRCATGWWSGQAARFARWATRWPSSARARCSSMTSGHPTNSTGRRSGERSAAERCSPDRKRTVTLCTVSVPSSSRSPSNRSPGFRGWGAWSACSAAGASSTPARREPNWSAA</sequence>
<feature type="compositionally biased region" description="Polar residues" evidence="2">
    <location>
        <begin position="408"/>
        <end position="421"/>
    </location>
</feature>
<evidence type="ECO:0000259" key="3">
    <source>
        <dbReference type="Pfam" id="PF02738"/>
    </source>
</evidence>
<dbReference type="EMBL" id="JACHIW010000002">
    <property type="protein sequence ID" value="MBB5159589.1"/>
    <property type="molecule type" value="Genomic_DNA"/>
</dbReference>
<dbReference type="InterPro" id="IPR046867">
    <property type="entry name" value="AldOxase/xan_DH_MoCoBD2"/>
</dbReference>
<dbReference type="Gene3D" id="3.30.365.10">
    <property type="entry name" value="Aldehyde oxidase/xanthine dehydrogenase, molybdopterin binding domain"/>
    <property type="match status" value="3"/>
</dbReference>
<dbReference type="AlphaFoldDB" id="A0A840QJZ2"/>
<dbReference type="PANTHER" id="PTHR11908">
    <property type="entry name" value="XANTHINE DEHYDROGENASE"/>
    <property type="match status" value="1"/>
</dbReference>
<gene>
    <name evidence="5" type="ORF">BJ970_007188</name>
</gene>
<reference evidence="5 6" key="1">
    <citation type="submission" date="2020-08" db="EMBL/GenBank/DDBJ databases">
        <title>Sequencing the genomes of 1000 actinobacteria strains.</title>
        <authorList>
            <person name="Klenk H.-P."/>
        </authorList>
    </citation>
    <scope>NUCLEOTIDE SEQUENCE [LARGE SCALE GENOMIC DNA]</scope>
    <source>
        <strain evidence="5 6">DSM 45584</strain>
    </source>
</reference>
<keyword evidence="6" id="KW-1185">Reference proteome</keyword>
<dbReference type="InterPro" id="IPR016208">
    <property type="entry name" value="Ald_Oxase/xanthine_DH-like"/>
</dbReference>
<dbReference type="GO" id="GO:0016491">
    <property type="term" value="F:oxidoreductase activity"/>
    <property type="evidence" value="ECO:0007669"/>
    <property type="project" value="InterPro"/>
</dbReference>
<dbReference type="PANTHER" id="PTHR11908:SF132">
    <property type="entry name" value="ALDEHYDE OXIDASE 1-RELATED"/>
    <property type="match status" value="1"/>
</dbReference>
<keyword evidence="1" id="KW-0500">Molybdenum</keyword>
<comment type="caution">
    <text evidence="5">The sequence shown here is derived from an EMBL/GenBank/DDBJ whole genome shotgun (WGS) entry which is preliminary data.</text>
</comment>
<dbReference type="SUPFAM" id="SSF56003">
    <property type="entry name" value="Molybdenum cofactor-binding domain"/>
    <property type="match status" value="1"/>
</dbReference>
<feature type="domain" description="Aldehyde oxidase/xanthine dehydrogenase first molybdopterin binding" evidence="3">
    <location>
        <begin position="1"/>
        <end position="216"/>
    </location>
</feature>
<dbReference type="Pfam" id="PF20256">
    <property type="entry name" value="MoCoBD_2"/>
    <property type="match status" value="1"/>
</dbReference>
<feature type="region of interest" description="Disordered" evidence="2">
    <location>
        <begin position="404"/>
        <end position="436"/>
    </location>
</feature>
<dbReference type="InterPro" id="IPR008274">
    <property type="entry name" value="AldOxase/xan_DH_MoCoBD1"/>
</dbReference>
<dbReference type="GO" id="GO:0005506">
    <property type="term" value="F:iron ion binding"/>
    <property type="evidence" value="ECO:0007669"/>
    <property type="project" value="InterPro"/>
</dbReference>
<evidence type="ECO:0000256" key="2">
    <source>
        <dbReference type="SAM" id="MobiDB-lite"/>
    </source>
</evidence>
<organism evidence="5 6">
    <name type="scientific">Saccharopolyspora phatthalungensis</name>
    <dbReference type="NCBI Taxonomy" id="664693"/>
    <lineage>
        <taxon>Bacteria</taxon>
        <taxon>Bacillati</taxon>
        <taxon>Actinomycetota</taxon>
        <taxon>Actinomycetes</taxon>
        <taxon>Pseudonocardiales</taxon>
        <taxon>Pseudonocardiaceae</taxon>
        <taxon>Saccharopolyspora</taxon>
    </lineage>
</organism>
<feature type="domain" description="Aldehyde oxidase/xanthine dehydrogenase second molybdopterin binding" evidence="4">
    <location>
        <begin position="241"/>
        <end position="388"/>
    </location>
</feature>